<name>A0A075AUI5_ROZAC</name>
<proteinExistence type="predicted"/>
<dbReference type="AlphaFoldDB" id="A0A075AUI5"/>
<organism evidence="2 3">
    <name type="scientific">Rozella allomycis (strain CSF55)</name>
    <dbReference type="NCBI Taxonomy" id="988480"/>
    <lineage>
        <taxon>Eukaryota</taxon>
        <taxon>Fungi</taxon>
        <taxon>Fungi incertae sedis</taxon>
        <taxon>Cryptomycota</taxon>
        <taxon>Cryptomycota incertae sedis</taxon>
        <taxon>Rozella</taxon>
    </lineage>
</organism>
<keyword evidence="1" id="KW-0175">Coiled coil</keyword>
<gene>
    <name evidence="2" type="ORF">O9G_003306</name>
</gene>
<evidence type="ECO:0000256" key="1">
    <source>
        <dbReference type="SAM" id="Coils"/>
    </source>
</evidence>
<protein>
    <submittedName>
        <fullName evidence="2">Uncharacterized protein</fullName>
    </submittedName>
</protein>
<accession>A0A075AUI5</accession>
<reference evidence="2 3" key="1">
    <citation type="journal article" date="2013" name="Curr. Biol.">
        <title>Shared signatures of parasitism and phylogenomics unite Cryptomycota and microsporidia.</title>
        <authorList>
            <person name="James T.Y."/>
            <person name="Pelin A."/>
            <person name="Bonen L."/>
            <person name="Ahrendt S."/>
            <person name="Sain D."/>
            <person name="Corradi N."/>
            <person name="Stajich J.E."/>
        </authorList>
    </citation>
    <scope>NUCLEOTIDE SEQUENCE [LARGE SCALE GENOMIC DNA]</scope>
    <source>
        <strain evidence="2 3">CSF55</strain>
    </source>
</reference>
<dbReference type="EMBL" id="KE561174">
    <property type="protein sequence ID" value="EPZ32167.1"/>
    <property type="molecule type" value="Genomic_DNA"/>
</dbReference>
<feature type="coiled-coil region" evidence="1">
    <location>
        <begin position="26"/>
        <end position="60"/>
    </location>
</feature>
<dbReference type="HOGENOM" id="CLU_2795381_0_0_1"/>
<dbReference type="Proteomes" id="UP000030755">
    <property type="component" value="Unassembled WGS sequence"/>
</dbReference>
<keyword evidence="3" id="KW-1185">Reference proteome</keyword>
<evidence type="ECO:0000313" key="2">
    <source>
        <dbReference type="EMBL" id="EPZ32167.1"/>
    </source>
</evidence>
<sequence>MGRKRRVESDKDNKKSEAADKVLYMLNDLATEERFLQSTLQNLNDLHDILKKEEAEILKNQALETSTQ</sequence>
<evidence type="ECO:0000313" key="3">
    <source>
        <dbReference type="Proteomes" id="UP000030755"/>
    </source>
</evidence>